<dbReference type="Proteomes" id="UP001595953">
    <property type="component" value="Unassembled WGS sequence"/>
</dbReference>
<keyword evidence="4" id="KW-1185">Reference proteome</keyword>
<keyword evidence="2" id="KW-0472">Membrane</keyword>
<evidence type="ECO:0000256" key="1">
    <source>
        <dbReference type="SAM" id="MobiDB-lite"/>
    </source>
</evidence>
<feature type="compositionally biased region" description="Polar residues" evidence="1">
    <location>
        <begin position="164"/>
        <end position="189"/>
    </location>
</feature>
<organism evidence="3 4">
    <name type="scientific">Geojedonia litorea</name>
    <dbReference type="NCBI Taxonomy" id="1268269"/>
    <lineage>
        <taxon>Bacteria</taxon>
        <taxon>Pseudomonadati</taxon>
        <taxon>Bacteroidota</taxon>
        <taxon>Flavobacteriia</taxon>
        <taxon>Flavobacteriales</taxon>
        <taxon>Flavobacteriaceae</taxon>
        <taxon>Geojedonia</taxon>
    </lineage>
</organism>
<evidence type="ECO:0000313" key="4">
    <source>
        <dbReference type="Proteomes" id="UP001595953"/>
    </source>
</evidence>
<feature type="transmembrane region" description="Helical" evidence="2">
    <location>
        <begin position="46"/>
        <end position="68"/>
    </location>
</feature>
<feature type="compositionally biased region" description="Polar residues" evidence="1">
    <location>
        <begin position="84"/>
        <end position="142"/>
    </location>
</feature>
<dbReference type="SUPFAM" id="SSF56925">
    <property type="entry name" value="OMPA-like"/>
    <property type="match status" value="1"/>
</dbReference>
<evidence type="ECO:0000313" key="3">
    <source>
        <dbReference type="EMBL" id="MFC4722936.1"/>
    </source>
</evidence>
<feature type="compositionally biased region" description="Low complexity" evidence="1">
    <location>
        <begin position="143"/>
        <end position="156"/>
    </location>
</feature>
<keyword evidence="2" id="KW-1133">Transmembrane helix</keyword>
<gene>
    <name evidence="3" type="ORF">ACFO5O_11425</name>
</gene>
<dbReference type="RefSeq" id="WP_387963871.1">
    <property type="nucleotide sequence ID" value="NZ_JBHSGP010000014.1"/>
</dbReference>
<evidence type="ECO:0000256" key="2">
    <source>
        <dbReference type="SAM" id="Phobius"/>
    </source>
</evidence>
<proteinExistence type="predicted"/>
<feature type="region of interest" description="Disordered" evidence="1">
    <location>
        <begin position="72"/>
        <end position="192"/>
    </location>
</feature>
<keyword evidence="2" id="KW-0812">Transmembrane</keyword>
<name>A0ABV9N626_9FLAO</name>
<evidence type="ECO:0008006" key="5">
    <source>
        <dbReference type="Google" id="ProtNLM"/>
    </source>
</evidence>
<reference evidence="4" key="1">
    <citation type="journal article" date="2019" name="Int. J. Syst. Evol. Microbiol.">
        <title>The Global Catalogue of Microorganisms (GCM) 10K type strain sequencing project: providing services to taxonomists for standard genome sequencing and annotation.</title>
        <authorList>
            <consortium name="The Broad Institute Genomics Platform"/>
            <consortium name="The Broad Institute Genome Sequencing Center for Infectious Disease"/>
            <person name="Wu L."/>
            <person name="Ma J."/>
        </authorList>
    </citation>
    <scope>NUCLEOTIDE SEQUENCE [LARGE SCALE GENOMIC DNA]</scope>
    <source>
        <strain evidence="4">CCUG 63682</strain>
    </source>
</reference>
<protein>
    <recommendedName>
        <fullName evidence="5">Outer membrane protein beta-barrel domain-containing protein</fullName>
    </recommendedName>
</protein>
<sequence length="495" mass="54627">MNDKKHIDRLFQEKLKDFDVHPSDKVWANIEKELHKDKRKRRVIPLWWKVAGVAALLVLFFSIGGLVFNTSNENSLPTNPLVDTENQITEPESSSEQPINPSIKDNNNSIAADNLDNNGQESNASTKNSTLNANQKNNLTIASKSSENNNSSIENKSLGDDTKTNTAIVDNTNSNADKNTSNLPETNQGVIEKTNAKELIKNSTKNTETSIADNSTKNDKNELVEDLKTGETSIEDALIALNDLNEKEKVNNEKINRWNISPNVAPVYFNSIGQGSPIDEQLVDNSKSGEINMSYGINGSYAITEKLKVRAGVNQVKLGYNTNDVVVYNGVNSLTGNFQPRNSTHINFRDKSQNTTILGSPSLNSAAVPEIIASSKNASLNQELGFIEIPIELEYAIIDKRIGFNVIGGFSTLFLNKNDVYSTSDGNKTLLGEANNLNNTSYSANFGLGLNYNISDKVKLNLEPTFKYQINTFRDASGNFQPYFIGVYTGLSYKF</sequence>
<comment type="caution">
    <text evidence="3">The sequence shown here is derived from an EMBL/GenBank/DDBJ whole genome shotgun (WGS) entry which is preliminary data.</text>
</comment>
<dbReference type="EMBL" id="JBHSGP010000014">
    <property type="protein sequence ID" value="MFC4722936.1"/>
    <property type="molecule type" value="Genomic_DNA"/>
</dbReference>
<dbReference type="InterPro" id="IPR011250">
    <property type="entry name" value="OMP/PagP_B-barrel"/>
</dbReference>
<accession>A0ABV9N626</accession>